<dbReference type="PROSITE" id="PS00232">
    <property type="entry name" value="CADHERIN_1"/>
    <property type="match status" value="2"/>
</dbReference>
<evidence type="ECO:0000256" key="7">
    <source>
        <dbReference type="ARBA" id="ARBA00022729"/>
    </source>
</evidence>
<evidence type="ECO:0000256" key="10">
    <source>
        <dbReference type="ARBA" id="ARBA00022889"/>
    </source>
</evidence>
<evidence type="ECO:0000256" key="13">
    <source>
        <dbReference type="ARBA" id="ARBA00023180"/>
    </source>
</evidence>
<dbReference type="FunFam" id="2.60.40.60:FF:000095">
    <property type="entry name" value="Cadherin 13"/>
    <property type="match status" value="1"/>
</dbReference>
<evidence type="ECO:0000256" key="5">
    <source>
        <dbReference type="ARBA" id="ARBA00022692"/>
    </source>
</evidence>
<evidence type="ECO:0000256" key="15">
    <source>
        <dbReference type="SAM" id="Phobius"/>
    </source>
</evidence>
<evidence type="ECO:0000256" key="12">
    <source>
        <dbReference type="ARBA" id="ARBA00023136"/>
    </source>
</evidence>
<dbReference type="PROSITE" id="PS50268">
    <property type="entry name" value="CADHERIN_2"/>
    <property type="match status" value="5"/>
</dbReference>
<dbReference type="InterPro" id="IPR015919">
    <property type="entry name" value="Cadherin-like_sf"/>
</dbReference>
<keyword evidence="6" id="KW-0479">Metal-binding</keyword>
<evidence type="ECO:0000256" key="3">
    <source>
        <dbReference type="ARBA" id="ARBA00022475"/>
    </source>
</evidence>
<dbReference type="InterPro" id="IPR039808">
    <property type="entry name" value="Cadherin"/>
</dbReference>
<keyword evidence="12 15" id="KW-0472">Membrane</keyword>
<dbReference type="InterPro" id="IPR002126">
    <property type="entry name" value="Cadherin-like_dom"/>
</dbReference>
<dbReference type="GO" id="GO:0000902">
    <property type="term" value="P:cell morphogenesis"/>
    <property type="evidence" value="ECO:0007669"/>
    <property type="project" value="TreeGrafter"/>
</dbReference>
<feature type="transmembrane region" description="Helical" evidence="15">
    <location>
        <begin position="596"/>
        <end position="619"/>
    </location>
</feature>
<dbReference type="FunFam" id="2.60.40.60:FF:000011">
    <property type="entry name" value="Cadherin 1"/>
    <property type="match status" value="1"/>
</dbReference>
<dbReference type="InParanoid" id="A0A6J2VR78"/>
<dbReference type="GO" id="GO:0005912">
    <property type="term" value="C:adherens junction"/>
    <property type="evidence" value="ECO:0007669"/>
    <property type="project" value="TreeGrafter"/>
</dbReference>
<keyword evidence="7 16" id="KW-0732">Signal</keyword>
<dbReference type="GO" id="GO:0007156">
    <property type="term" value="P:homophilic cell adhesion via plasma membrane adhesion molecules"/>
    <property type="evidence" value="ECO:0007669"/>
    <property type="project" value="InterPro"/>
</dbReference>
<keyword evidence="18" id="KW-1185">Reference proteome</keyword>
<sequence>MNTTISSYIILLGLVCMCRMEEHVVRSKRAWIIDSFSIVEEHPGPFPYALGHINIERKYRVGFDLYGHGVDEDPKGILSIDKDTGVLTVHGKINYEEYTSLMLTFEVRNKSNLALDTKLGVNIEILDINDNPPLFQRNIYESTVSEQAMQGSFTLTVFAIDGDRPGTPNSTFDYRIISVTPNTPSAEWFIRDTGAILFKGCLDYEAAERYTIVVEAKDHGEGVQLSSSTTVLINVLDGNNHLPVITGHTGSGRVKERETGVSPLRIHVSDRDSYQTGAWRAKYTILGDVGQHFSIDTDPETNDGILTVIKPLDFEEGAERKVSVSVENVEPHFSCEVKEKTASEMWRVVTTGDEQKNSNEMDLSTVEFSIIVEDINDPPVFTVPVKEVLVKENVEIGFYVETVTAADQDLGFANEFVYAIGHDPGDWVRVDAKTGQIFTTCVLDRESIHVVNDTYTVILHATDKGDPPMTGTGTLLIRLHDQNDNVPQLVTNSVYICMMDEASVTEVAASDLDGFPYSDPFNFEILGDVEGKWRFEPNYGTTVHLVKENVVHSGLYTLLVKVSDRQGQFALQNLSVTVCDCSATPNCLFRKTTGGMGAAAIVTVLLAMLLFLGCLLLSLTASCRPEKVSIDTDCTSGDTLLKSNTETPGNDCSRIHTIEAPGMEVFDYDPHPYAFEGDFEGDSNPDLDSISIPDDDFSYDQLLDLGPRFNQLGVICKA</sequence>
<feature type="domain" description="Cadherin" evidence="17">
    <location>
        <begin position="60"/>
        <end position="135"/>
    </location>
</feature>
<evidence type="ECO:0000256" key="8">
    <source>
        <dbReference type="ARBA" id="ARBA00022737"/>
    </source>
</evidence>
<dbReference type="GO" id="GO:0044331">
    <property type="term" value="P:cell-cell adhesion mediated by cadherin"/>
    <property type="evidence" value="ECO:0007669"/>
    <property type="project" value="TreeGrafter"/>
</dbReference>
<gene>
    <name evidence="19" type="primary">cdh27</name>
</gene>
<evidence type="ECO:0000256" key="9">
    <source>
        <dbReference type="ARBA" id="ARBA00022837"/>
    </source>
</evidence>
<feature type="chain" id="PRO_5027087461" evidence="16">
    <location>
        <begin position="21"/>
        <end position="718"/>
    </location>
</feature>
<dbReference type="Proteomes" id="UP000504632">
    <property type="component" value="Chromosome 6"/>
</dbReference>
<feature type="domain" description="Cadherin" evidence="17">
    <location>
        <begin position="136"/>
        <end position="245"/>
    </location>
</feature>
<dbReference type="SMART" id="SM00112">
    <property type="entry name" value="CA"/>
    <property type="match status" value="5"/>
</dbReference>
<feature type="domain" description="Cadherin" evidence="17">
    <location>
        <begin position="382"/>
        <end position="489"/>
    </location>
</feature>
<dbReference type="GO" id="GO:0016342">
    <property type="term" value="C:catenin complex"/>
    <property type="evidence" value="ECO:0007669"/>
    <property type="project" value="TreeGrafter"/>
</dbReference>
<evidence type="ECO:0000256" key="16">
    <source>
        <dbReference type="SAM" id="SignalP"/>
    </source>
</evidence>
<dbReference type="InterPro" id="IPR020894">
    <property type="entry name" value="Cadherin_CS"/>
</dbReference>
<dbReference type="PRINTS" id="PR00205">
    <property type="entry name" value="CADHERIN"/>
</dbReference>
<dbReference type="CDD" id="cd11304">
    <property type="entry name" value="Cadherin_repeat"/>
    <property type="match status" value="4"/>
</dbReference>
<keyword evidence="8" id="KW-0677">Repeat</keyword>
<dbReference type="Pfam" id="PF00028">
    <property type="entry name" value="Cadherin"/>
    <property type="match status" value="3"/>
</dbReference>
<evidence type="ECO:0000313" key="19">
    <source>
        <dbReference type="RefSeq" id="XP_030634244.1"/>
    </source>
</evidence>
<accession>A0A6J2VR78</accession>
<evidence type="ECO:0000256" key="11">
    <source>
        <dbReference type="ARBA" id="ARBA00022989"/>
    </source>
</evidence>
<dbReference type="GO" id="GO:0008013">
    <property type="term" value="F:beta-catenin binding"/>
    <property type="evidence" value="ECO:0007669"/>
    <property type="project" value="TreeGrafter"/>
</dbReference>
<dbReference type="GeneID" id="115815429"/>
<keyword evidence="10" id="KW-0130">Cell adhesion</keyword>
<reference evidence="19" key="1">
    <citation type="submission" date="2025-08" db="UniProtKB">
        <authorList>
            <consortium name="RefSeq"/>
        </authorList>
    </citation>
    <scope>IDENTIFICATION</scope>
</reference>
<dbReference type="AlphaFoldDB" id="A0A6J2VR78"/>
<feature type="domain" description="Cadherin" evidence="17">
    <location>
        <begin position="261"/>
        <end position="381"/>
    </location>
</feature>
<evidence type="ECO:0000313" key="18">
    <source>
        <dbReference type="Proteomes" id="UP000504632"/>
    </source>
</evidence>
<dbReference type="GO" id="GO:0005509">
    <property type="term" value="F:calcium ion binding"/>
    <property type="evidence" value="ECO:0007669"/>
    <property type="project" value="UniProtKB-UniRule"/>
</dbReference>
<dbReference type="Gene3D" id="2.60.40.60">
    <property type="entry name" value="Cadherins"/>
    <property type="match status" value="5"/>
</dbReference>
<evidence type="ECO:0000256" key="4">
    <source>
        <dbReference type="ARBA" id="ARBA00022490"/>
    </source>
</evidence>
<dbReference type="GO" id="GO:0007043">
    <property type="term" value="P:cell-cell junction assembly"/>
    <property type="evidence" value="ECO:0007669"/>
    <property type="project" value="TreeGrafter"/>
</dbReference>
<keyword evidence="5 15" id="KW-0812">Transmembrane</keyword>
<comment type="subcellular location">
    <subcellularLocation>
        <location evidence="1">Cell membrane</location>
        <topology evidence="1">Single-pass type I membrane protein</topology>
    </subcellularLocation>
    <subcellularLocation>
        <location evidence="2">Cytoplasm</location>
    </subcellularLocation>
</comment>
<proteinExistence type="predicted"/>
<evidence type="ECO:0000259" key="17">
    <source>
        <dbReference type="PROSITE" id="PS50268"/>
    </source>
</evidence>
<keyword evidence="3" id="KW-1003">Cell membrane</keyword>
<feature type="domain" description="Cadherin" evidence="17">
    <location>
        <begin position="504"/>
        <end position="587"/>
    </location>
</feature>
<evidence type="ECO:0000256" key="6">
    <source>
        <dbReference type="ARBA" id="ARBA00022723"/>
    </source>
</evidence>
<dbReference type="CTD" id="101882839"/>
<dbReference type="PANTHER" id="PTHR24027:SF433">
    <property type="entry name" value="CADHERIN 27-RELATED"/>
    <property type="match status" value="1"/>
</dbReference>
<dbReference type="SUPFAM" id="SSF49313">
    <property type="entry name" value="Cadherin-like"/>
    <property type="match status" value="5"/>
</dbReference>
<organism evidence="18 19">
    <name type="scientific">Chanos chanos</name>
    <name type="common">Milkfish</name>
    <name type="synonym">Mugil chanos</name>
    <dbReference type="NCBI Taxonomy" id="29144"/>
    <lineage>
        <taxon>Eukaryota</taxon>
        <taxon>Metazoa</taxon>
        <taxon>Chordata</taxon>
        <taxon>Craniata</taxon>
        <taxon>Vertebrata</taxon>
        <taxon>Euteleostomi</taxon>
        <taxon>Actinopterygii</taxon>
        <taxon>Neopterygii</taxon>
        <taxon>Teleostei</taxon>
        <taxon>Ostariophysi</taxon>
        <taxon>Gonorynchiformes</taxon>
        <taxon>Chanidae</taxon>
        <taxon>Chanos</taxon>
    </lineage>
</organism>
<dbReference type="GO" id="GO:0016477">
    <property type="term" value="P:cell migration"/>
    <property type="evidence" value="ECO:0007669"/>
    <property type="project" value="TreeGrafter"/>
</dbReference>
<keyword evidence="9 14" id="KW-0106">Calcium</keyword>
<evidence type="ECO:0000256" key="2">
    <source>
        <dbReference type="ARBA" id="ARBA00004496"/>
    </source>
</evidence>
<protein>
    <submittedName>
        <fullName evidence="19">Cadherin-like protein 26</fullName>
    </submittedName>
</protein>
<name>A0A6J2VR78_CHACN</name>
<dbReference type="FunFam" id="2.60.40.60:FF:000019">
    <property type="entry name" value="Cadherin 2"/>
    <property type="match status" value="1"/>
</dbReference>
<dbReference type="GO" id="GO:0005737">
    <property type="term" value="C:cytoplasm"/>
    <property type="evidence" value="ECO:0007669"/>
    <property type="project" value="UniProtKB-SubCell"/>
</dbReference>
<evidence type="ECO:0000256" key="1">
    <source>
        <dbReference type="ARBA" id="ARBA00004251"/>
    </source>
</evidence>
<dbReference type="GO" id="GO:0060027">
    <property type="term" value="P:convergent extension involved in gastrulation"/>
    <property type="evidence" value="ECO:0007669"/>
    <property type="project" value="UniProtKB-ARBA"/>
</dbReference>
<feature type="signal peptide" evidence="16">
    <location>
        <begin position="1"/>
        <end position="20"/>
    </location>
</feature>
<dbReference type="GO" id="GO:0016339">
    <property type="term" value="P:calcium-dependent cell-cell adhesion via plasma membrane cell adhesion molecules"/>
    <property type="evidence" value="ECO:0007669"/>
    <property type="project" value="TreeGrafter"/>
</dbReference>
<keyword evidence="13" id="KW-0325">Glycoprotein</keyword>
<dbReference type="FunFam" id="2.60.40.60:FF:000158">
    <property type="entry name" value="Dachsous cadherin-related 1"/>
    <property type="match status" value="1"/>
</dbReference>
<dbReference type="RefSeq" id="XP_030634244.1">
    <property type="nucleotide sequence ID" value="XM_030778384.1"/>
</dbReference>
<dbReference type="OrthoDB" id="9045962at2759"/>
<dbReference type="PANTHER" id="PTHR24027">
    <property type="entry name" value="CADHERIN-23"/>
    <property type="match status" value="1"/>
</dbReference>
<keyword evidence="4" id="KW-0963">Cytoplasm</keyword>
<dbReference type="GO" id="GO:0045296">
    <property type="term" value="F:cadherin binding"/>
    <property type="evidence" value="ECO:0007669"/>
    <property type="project" value="TreeGrafter"/>
</dbReference>
<keyword evidence="11 15" id="KW-1133">Transmembrane helix</keyword>
<evidence type="ECO:0000256" key="14">
    <source>
        <dbReference type="PROSITE-ProRule" id="PRU00043"/>
    </source>
</evidence>
<dbReference type="GO" id="GO:0034332">
    <property type="term" value="P:adherens junction organization"/>
    <property type="evidence" value="ECO:0007669"/>
    <property type="project" value="TreeGrafter"/>
</dbReference>